<sequence length="120" mass="13683">MTQVIERLANATFRSQWQNIPDSTLKLNFDVLIDHFGLTDVGSFCLVHWQAKPKGLRRWGVYCRSADMYYAADEIFFDEGLTIQTLQMDERVVKTVPTAVLFLNGAIAESINNQILVTKL</sequence>
<proteinExistence type="predicted"/>
<dbReference type="Proteomes" id="UP000631421">
    <property type="component" value="Unassembled WGS sequence"/>
</dbReference>
<keyword evidence="2" id="KW-1185">Reference proteome</keyword>
<evidence type="ECO:0000313" key="1">
    <source>
        <dbReference type="EMBL" id="MBD2150025.1"/>
    </source>
</evidence>
<reference evidence="1" key="1">
    <citation type="journal article" date="2015" name="ISME J.">
        <title>Draft Genome Sequence of Streptomyces incarnatus NRRL8089, which Produces the Nucleoside Antibiotic Sinefungin.</title>
        <authorList>
            <person name="Oshima K."/>
            <person name="Hattori M."/>
            <person name="Shimizu H."/>
            <person name="Fukuda K."/>
            <person name="Nemoto M."/>
            <person name="Inagaki K."/>
            <person name="Tamura T."/>
        </authorList>
    </citation>
    <scope>NUCLEOTIDE SEQUENCE</scope>
    <source>
        <strain evidence="1">FACHB-1277</strain>
    </source>
</reference>
<comment type="caution">
    <text evidence="1">The sequence shown here is derived from an EMBL/GenBank/DDBJ whole genome shotgun (WGS) entry which is preliminary data.</text>
</comment>
<dbReference type="AlphaFoldDB" id="A0A926UU24"/>
<gene>
    <name evidence="1" type="ORF">H6F44_07800</name>
</gene>
<name>A0A926UU24_9CYAN</name>
<organism evidence="1 2">
    <name type="scientific">Pseudanabaena cinerea FACHB-1277</name>
    <dbReference type="NCBI Taxonomy" id="2949581"/>
    <lineage>
        <taxon>Bacteria</taxon>
        <taxon>Bacillati</taxon>
        <taxon>Cyanobacteriota</taxon>
        <taxon>Cyanophyceae</taxon>
        <taxon>Pseudanabaenales</taxon>
        <taxon>Pseudanabaenaceae</taxon>
        <taxon>Pseudanabaena</taxon>
        <taxon>Pseudanabaena cinerea</taxon>
    </lineage>
</organism>
<dbReference type="RefSeq" id="WP_190350396.1">
    <property type="nucleotide sequence ID" value="NZ_JACJPY010000018.1"/>
</dbReference>
<accession>A0A926UU24</accession>
<evidence type="ECO:0000313" key="2">
    <source>
        <dbReference type="Proteomes" id="UP000631421"/>
    </source>
</evidence>
<dbReference type="EMBL" id="JACJPY010000018">
    <property type="protein sequence ID" value="MBD2150025.1"/>
    <property type="molecule type" value="Genomic_DNA"/>
</dbReference>
<reference evidence="1" key="2">
    <citation type="submission" date="2020-08" db="EMBL/GenBank/DDBJ databases">
        <authorList>
            <person name="Chen M."/>
            <person name="Teng W."/>
            <person name="Zhao L."/>
            <person name="Hu C."/>
            <person name="Zhou Y."/>
            <person name="Han B."/>
            <person name="Song L."/>
            <person name="Shu W."/>
        </authorList>
    </citation>
    <scope>NUCLEOTIDE SEQUENCE</scope>
    <source>
        <strain evidence="1">FACHB-1277</strain>
    </source>
</reference>
<protein>
    <submittedName>
        <fullName evidence="1">Uncharacterized protein</fullName>
    </submittedName>
</protein>